<sequence length="215" mass="24442">MTEPALRHHPTELKLHEKSRVLSIQFEDGARFDLPCEYLRVFSNAAEVRSSPVPVTGKEQVTIRSIEPQGQYAVRLVFDDGHDTGIYSWDTLYELGLHQERQWAAYLERLAALGVQRREPDAGEKRLTLLYFAWLAKKMRKESEQVIAPASVTDVASLLQWLGQYKRGATPLFQPERLRITVNKQFTEAFTRLQDGDEVALVPSSPSPPPTPDLI</sequence>
<organism evidence="4 5">
    <name type="scientific">Thiohalocapsa marina</name>
    <dbReference type="NCBI Taxonomy" id="424902"/>
    <lineage>
        <taxon>Bacteria</taxon>
        <taxon>Pseudomonadati</taxon>
        <taxon>Pseudomonadota</taxon>
        <taxon>Gammaproteobacteria</taxon>
        <taxon>Chromatiales</taxon>
        <taxon>Chromatiaceae</taxon>
        <taxon>Thiohalocapsa</taxon>
    </lineage>
</organism>
<dbReference type="AlphaFoldDB" id="A0A5M8FMA5"/>
<evidence type="ECO:0000313" key="5">
    <source>
        <dbReference type="Proteomes" id="UP000322981"/>
    </source>
</evidence>
<proteinExistence type="predicted"/>
<protein>
    <submittedName>
        <fullName evidence="4">DUF971 domain-containing protein</fullName>
    </submittedName>
</protein>
<accession>A0A5M8FMA5</accession>
<comment type="caution">
    <text evidence="4">The sequence shown here is derived from an EMBL/GenBank/DDBJ whole genome shotgun (WGS) entry which is preliminary data.</text>
</comment>
<evidence type="ECO:0000256" key="1">
    <source>
        <dbReference type="ARBA" id="ARBA00022723"/>
    </source>
</evidence>
<feature type="domain" description="Gamma-butyrobetaine hydroxylase-like N-terminal" evidence="3">
    <location>
        <begin position="14"/>
        <end position="93"/>
    </location>
</feature>
<dbReference type="PANTHER" id="PTHR35303">
    <property type="entry name" value="OS02G0197800 PROTEIN"/>
    <property type="match status" value="1"/>
</dbReference>
<dbReference type="InterPro" id="IPR010376">
    <property type="entry name" value="GBBH-like_N"/>
</dbReference>
<dbReference type="Pfam" id="PF02597">
    <property type="entry name" value="ThiS"/>
    <property type="match status" value="1"/>
</dbReference>
<dbReference type="Gene3D" id="3.30.2020.30">
    <property type="match status" value="1"/>
</dbReference>
<keyword evidence="1" id="KW-0479">Metal-binding</keyword>
<dbReference type="Proteomes" id="UP000322981">
    <property type="component" value="Unassembled WGS sequence"/>
</dbReference>
<name>A0A5M8FMA5_9GAMM</name>
<evidence type="ECO:0000256" key="2">
    <source>
        <dbReference type="ARBA" id="ARBA00023004"/>
    </source>
</evidence>
<dbReference type="InterPro" id="IPR016155">
    <property type="entry name" value="Mopterin_synth/thiamin_S_b"/>
</dbReference>
<dbReference type="EMBL" id="VWXX01000015">
    <property type="protein sequence ID" value="KAA6184846.1"/>
    <property type="molecule type" value="Genomic_DNA"/>
</dbReference>
<dbReference type="PANTHER" id="PTHR35303:SF5">
    <property type="entry name" value="OS02G0197800 PROTEIN"/>
    <property type="match status" value="1"/>
</dbReference>
<dbReference type="SUPFAM" id="SSF54285">
    <property type="entry name" value="MoaD/ThiS"/>
    <property type="match status" value="1"/>
</dbReference>
<dbReference type="InterPro" id="IPR038492">
    <property type="entry name" value="GBBH-like_N_sf"/>
</dbReference>
<dbReference type="Pfam" id="PF06155">
    <property type="entry name" value="GBBH-like_N"/>
    <property type="match status" value="1"/>
</dbReference>
<keyword evidence="2" id="KW-0408">Iron</keyword>
<gene>
    <name evidence="4" type="ORF">F2Q65_11075</name>
</gene>
<reference evidence="4 5" key="1">
    <citation type="submission" date="2019-09" db="EMBL/GenBank/DDBJ databases">
        <title>Whole-genome sequence of the purple sulfur bacterium Thiohalocapsa marina DSM 19078.</title>
        <authorList>
            <person name="Kyndt J.A."/>
            <person name="Meyer T.E."/>
        </authorList>
    </citation>
    <scope>NUCLEOTIDE SEQUENCE [LARGE SCALE GENOMIC DNA]</scope>
    <source>
        <strain evidence="4 5">DSM 19078</strain>
    </source>
</reference>
<dbReference type="GO" id="GO:0046872">
    <property type="term" value="F:metal ion binding"/>
    <property type="evidence" value="ECO:0007669"/>
    <property type="project" value="UniProtKB-KW"/>
</dbReference>
<keyword evidence="5" id="KW-1185">Reference proteome</keyword>
<dbReference type="OrthoDB" id="9794178at2"/>
<dbReference type="InterPro" id="IPR012675">
    <property type="entry name" value="Beta-grasp_dom_sf"/>
</dbReference>
<evidence type="ECO:0000259" key="3">
    <source>
        <dbReference type="Pfam" id="PF06155"/>
    </source>
</evidence>
<dbReference type="InterPro" id="IPR003749">
    <property type="entry name" value="ThiS/MoaD-like"/>
</dbReference>
<dbReference type="Gene3D" id="3.10.20.30">
    <property type="match status" value="1"/>
</dbReference>
<evidence type="ECO:0000313" key="4">
    <source>
        <dbReference type="EMBL" id="KAA6184846.1"/>
    </source>
</evidence>